<protein>
    <submittedName>
        <fullName evidence="2">SprT-like family protein</fullName>
    </submittedName>
</protein>
<dbReference type="OrthoDB" id="350006at2157"/>
<dbReference type="AlphaFoldDB" id="A0A1N7E4Y3"/>
<evidence type="ECO:0000259" key="1">
    <source>
        <dbReference type="SMART" id="SM00731"/>
    </source>
</evidence>
<feature type="domain" description="SprT-like" evidence="1">
    <location>
        <begin position="7"/>
        <end position="155"/>
    </location>
</feature>
<accession>A0A1N7E4Y3</accession>
<dbReference type="EMBL" id="FTNO01000005">
    <property type="protein sequence ID" value="SIR83192.1"/>
    <property type="molecule type" value="Genomic_DNA"/>
</dbReference>
<reference evidence="3" key="1">
    <citation type="submission" date="2017-01" db="EMBL/GenBank/DDBJ databases">
        <authorList>
            <person name="Varghese N."/>
            <person name="Submissions S."/>
        </authorList>
    </citation>
    <scope>NUCLEOTIDE SEQUENCE [LARGE SCALE GENOMIC DNA]</scope>
    <source>
        <strain evidence="3">CGMCC 1.7737</strain>
    </source>
</reference>
<keyword evidence="3" id="KW-1185">Reference proteome</keyword>
<evidence type="ECO:0000313" key="2">
    <source>
        <dbReference type="EMBL" id="SIR83192.1"/>
    </source>
</evidence>
<gene>
    <name evidence="2" type="ORF">SAMN05421858_4027</name>
</gene>
<dbReference type="Pfam" id="PF10263">
    <property type="entry name" value="SprT-like"/>
    <property type="match status" value="1"/>
</dbReference>
<dbReference type="InterPro" id="IPR006640">
    <property type="entry name" value="SprT-like_domain"/>
</dbReference>
<proteinExistence type="predicted"/>
<dbReference type="GO" id="GO:0006950">
    <property type="term" value="P:response to stress"/>
    <property type="evidence" value="ECO:0007669"/>
    <property type="project" value="UniProtKB-ARBA"/>
</dbReference>
<organism evidence="2 3">
    <name type="scientific">Haladaptatus litoreus</name>
    <dbReference type="NCBI Taxonomy" id="553468"/>
    <lineage>
        <taxon>Archaea</taxon>
        <taxon>Methanobacteriati</taxon>
        <taxon>Methanobacteriota</taxon>
        <taxon>Stenosarchaea group</taxon>
        <taxon>Halobacteria</taxon>
        <taxon>Halobacteriales</taxon>
        <taxon>Haladaptataceae</taxon>
        <taxon>Haladaptatus</taxon>
    </lineage>
</organism>
<evidence type="ECO:0000313" key="3">
    <source>
        <dbReference type="Proteomes" id="UP000186914"/>
    </source>
</evidence>
<sequence>MEPATRDELLLAAERYAETVPIEVEPSNVDWECSERAVRRAGACIYDRRTEAITIRLTWSAYRAFGWEEFTGTIRHELVHAWEFQQFGESGHGTRFAEKAKEVNAPRHCRAFSEARLRLRCSSCDWDARRYRASKAVKNPAKRRCGACGSRYRVEHTESGRCWRTHAGYLVARRKLGDEW</sequence>
<dbReference type="SMART" id="SM00731">
    <property type="entry name" value="SprT"/>
    <property type="match status" value="1"/>
</dbReference>
<name>A0A1N7E4Y3_9EURY</name>
<dbReference type="RefSeq" id="WP_076431949.1">
    <property type="nucleotide sequence ID" value="NZ_FTNO01000005.1"/>
</dbReference>
<dbReference type="Proteomes" id="UP000186914">
    <property type="component" value="Unassembled WGS sequence"/>
</dbReference>